<evidence type="ECO:0000313" key="3">
    <source>
        <dbReference type="Proteomes" id="UP000030408"/>
    </source>
</evidence>
<dbReference type="PANTHER" id="PTHR33121:SF76">
    <property type="entry name" value="SIGNALING PROTEIN"/>
    <property type="match status" value="1"/>
</dbReference>
<reference evidence="2 3" key="1">
    <citation type="submission" date="2014-02" db="EMBL/GenBank/DDBJ databases">
        <title>Draft genome sequence of Lysinibacillus sinduriensis JCM 15800.</title>
        <authorList>
            <person name="Zhang F."/>
            <person name="Wang G."/>
            <person name="Zhang L."/>
        </authorList>
    </citation>
    <scope>NUCLEOTIDE SEQUENCE [LARGE SCALE GENOMIC DNA]</scope>
    <source>
        <strain evidence="2 3">JCM 15800</strain>
    </source>
</reference>
<evidence type="ECO:0000313" key="2">
    <source>
        <dbReference type="EMBL" id="KGR76540.1"/>
    </source>
</evidence>
<dbReference type="SMART" id="SM00052">
    <property type="entry name" value="EAL"/>
    <property type="match status" value="1"/>
</dbReference>
<proteinExistence type="predicted"/>
<dbReference type="GO" id="GO:0071111">
    <property type="term" value="F:cyclic-guanylate-specific phosphodiesterase activity"/>
    <property type="evidence" value="ECO:0007669"/>
    <property type="project" value="InterPro"/>
</dbReference>
<feature type="domain" description="EAL" evidence="1">
    <location>
        <begin position="1"/>
        <end position="239"/>
    </location>
</feature>
<dbReference type="SUPFAM" id="SSF141868">
    <property type="entry name" value="EAL domain-like"/>
    <property type="match status" value="1"/>
</dbReference>
<protein>
    <recommendedName>
        <fullName evidence="1">EAL domain-containing protein</fullName>
    </recommendedName>
</protein>
<gene>
    <name evidence="2" type="ORF">CD33_06635</name>
</gene>
<dbReference type="PROSITE" id="PS50883">
    <property type="entry name" value="EAL"/>
    <property type="match status" value="1"/>
</dbReference>
<dbReference type="eggNOG" id="COG2200">
    <property type="taxonomic scope" value="Bacteria"/>
</dbReference>
<dbReference type="InterPro" id="IPR035919">
    <property type="entry name" value="EAL_sf"/>
</dbReference>
<dbReference type="InterPro" id="IPR050706">
    <property type="entry name" value="Cyclic-di-GMP_PDE-like"/>
</dbReference>
<dbReference type="Gene3D" id="3.20.20.450">
    <property type="entry name" value="EAL domain"/>
    <property type="match status" value="1"/>
</dbReference>
<sequence>MRVLSKIKQLISRNSLHSEYQPLLSVNNDSIFAYEALMRSEPHINPLTLIEAARECDNLYELDTACITNAIEGFPIAYLENHYLFINILPSTIIHKDFENYISRLLLLYPKIKSSVVFEISEDVSEEHIWNQRLFMHRLSFLKSLEFYIAFDDLSVSKTSFEKMELLTPDYVKLDHTKSRNLSSSLAQQQLISLFLEYTHENMKLVLEGIEAEEDFITAKKLGVPLLQGYFISKPSRLA</sequence>
<keyword evidence="3" id="KW-1185">Reference proteome</keyword>
<comment type="caution">
    <text evidence="2">The sequence shown here is derived from an EMBL/GenBank/DDBJ whole genome shotgun (WGS) entry which is preliminary data.</text>
</comment>
<dbReference type="STRING" id="1384057.CD33_06635"/>
<dbReference type="OrthoDB" id="581425at2"/>
<dbReference type="Proteomes" id="UP000030408">
    <property type="component" value="Unassembled WGS sequence"/>
</dbReference>
<dbReference type="Pfam" id="PF00563">
    <property type="entry name" value="EAL"/>
    <property type="match status" value="1"/>
</dbReference>
<dbReference type="CDD" id="cd01948">
    <property type="entry name" value="EAL"/>
    <property type="match status" value="1"/>
</dbReference>
<dbReference type="AlphaFoldDB" id="A0A0A3HZ44"/>
<evidence type="ECO:0000259" key="1">
    <source>
        <dbReference type="PROSITE" id="PS50883"/>
    </source>
</evidence>
<dbReference type="InterPro" id="IPR001633">
    <property type="entry name" value="EAL_dom"/>
</dbReference>
<dbReference type="EMBL" id="JPVO01000045">
    <property type="protein sequence ID" value="KGR76540.1"/>
    <property type="molecule type" value="Genomic_DNA"/>
</dbReference>
<dbReference type="PANTHER" id="PTHR33121">
    <property type="entry name" value="CYCLIC DI-GMP PHOSPHODIESTERASE PDEF"/>
    <property type="match status" value="1"/>
</dbReference>
<name>A0A0A3HZ44_9BACL</name>
<accession>A0A0A3HZ44</accession>
<organism evidence="2 3">
    <name type="scientific">Ureibacillus sinduriensis BLB-1 = JCM 15800</name>
    <dbReference type="NCBI Taxonomy" id="1384057"/>
    <lineage>
        <taxon>Bacteria</taxon>
        <taxon>Bacillati</taxon>
        <taxon>Bacillota</taxon>
        <taxon>Bacilli</taxon>
        <taxon>Bacillales</taxon>
        <taxon>Caryophanaceae</taxon>
        <taxon>Ureibacillus</taxon>
    </lineage>
</organism>